<dbReference type="PROSITE" id="PS50109">
    <property type="entry name" value="HIS_KIN"/>
    <property type="match status" value="1"/>
</dbReference>
<dbReference type="GO" id="GO:0000160">
    <property type="term" value="P:phosphorelay signal transduction system"/>
    <property type="evidence" value="ECO:0007669"/>
    <property type="project" value="UniProtKB-KW"/>
</dbReference>
<keyword evidence="7" id="KW-0418">Kinase</keyword>
<evidence type="ECO:0000256" key="8">
    <source>
        <dbReference type="ARBA" id="ARBA00022989"/>
    </source>
</evidence>
<evidence type="ECO:0000256" key="1">
    <source>
        <dbReference type="ARBA" id="ARBA00000085"/>
    </source>
</evidence>
<evidence type="ECO:0000256" key="7">
    <source>
        <dbReference type="ARBA" id="ARBA00022777"/>
    </source>
</evidence>
<keyword evidence="15" id="KW-1185">Reference proteome</keyword>
<evidence type="ECO:0000259" key="12">
    <source>
        <dbReference type="PROSITE" id="PS50109"/>
    </source>
</evidence>
<evidence type="ECO:0000256" key="11">
    <source>
        <dbReference type="SAM" id="Phobius"/>
    </source>
</evidence>
<gene>
    <name evidence="14" type="ORF">GCM10007157_10990</name>
</gene>
<keyword evidence="8 11" id="KW-1133">Transmembrane helix</keyword>
<dbReference type="GO" id="GO:0005886">
    <property type="term" value="C:plasma membrane"/>
    <property type="evidence" value="ECO:0007669"/>
    <property type="project" value="TreeGrafter"/>
</dbReference>
<dbReference type="InterPro" id="IPR050428">
    <property type="entry name" value="TCS_sensor_his_kinase"/>
</dbReference>
<dbReference type="PRINTS" id="PR00344">
    <property type="entry name" value="BCTRLSENSOR"/>
</dbReference>
<organism evidence="14 15">
    <name type="scientific">Vreelandella hamiltonii</name>
    <dbReference type="NCBI Taxonomy" id="502829"/>
    <lineage>
        <taxon>Bacteria</taxon>
        <taxon>Pseudomonadati</taxon>
        <taxon>Pseudomonadota</taxon>
        <taxon>Gammaproteobacteria</taxon>
        <taxon>Oceanospirillales</taxon>
        <taxon>Halomonadaceae</taxon>
        <taxon>Vreelandella</taxon>
    </lineage>
</organism>
<name>A0A8H9I0V8_9GAMM</name>
<evidence type="ECO:0000313" key="15">
    <source>
        <dbReference type="Proteomes" id="UP000623776"/>
    </source>
</evidence>
<reference evidence="15" key="1">
    <citation type="journal article" date="2019" name="Int. J. Syst. Evol. Microbiol.">
        <title>The Global Catalogue of Microorganisms (GCM) 10K type strain sequencing project: providing services to taxonomists for standard genome sequencing and annotation.</title>
        <authorList>
            <consortium name="The Broad Institute Genomics Platform"/>
            <consortium name="The Broad Institute Genome Sequencing Center for Infectious Disease"/>
            <person name="Wu L."/>
            <person name="Ma J."/>
        </authorList>
    </citation>
    <scope>NUCLEOTIDE SEQUENCE [LARGE SCALE GENOMIC DNA]</scope>
    <source>
        <strain evidence="15">KCTC 22154</strain>
    </source>
</reference>
<proteinExistence type="predicted"/>
<dbReference type="InterPro" id="IPR004358">
    <property type="entry name" value="Sig_transdc_His_kin-like_C"/>
</dbReference>
<dbReference type="Gene3D" id="1.10.287.130">
    <property type="match status" value="1"/>
</dbReference>
<feature type="domain" description="HAMP" evidence="13">
    <location>
        <begin position="195"/>
        <end position="246"/>
    </location>
</feature>
<evidence type="ECO:0000256" key="4">
    <source>
        <dbReference type="ARBA" id="ARBA00022553"/>
    </source>
</evidence>
<evidence type="ECO:0000256" key="3">
    <source>
        <dbReference type="ARBA" id="ARBA00012438"/>
    </source>
</evidence>
<evidence type="ECO:0000313" key="14">
    <source>
        <dbReference type="EMBL" id="GGW22199.1"/>
    </source>
</evidence>
<keyword evidence="9" id="KW-0902">Two-component regulatory system</keyword>
<dbReference type="Proteomes" id="UP000623776">
    <property type="component" value="Unassembled WGS sequence"/>
</dbReference>
<evidence type="ECO:0000256" key="5">
    <source>
        <dbReference type="ARBA" id="ARBA00022679"/>
    </source>
</evidence>
<dbReference type="SMART" id="SM00387">
    <property type="entry name" value="HATPase_c"/>
    <property type="match status" value="1"/>
</dbReference>
<dbReference type="AlphaFoldDB" id="A0A8H9I0V8"/>
<dbReference type="InterPro" id="IPR003594">
    <property type="entry name" value="HATPase_dom"/>
</dbReference>
<dbReference type="EMBL" id="BMXN01000004">
    <property type="protein sequence ID" value="GGW22199.1"/>
    <property type="molecule type" value="Genomic_DNA"/>
</dbReference>
<keyword evidence="5" id="KW-0808">Transferase</keyword>
<dbReference type="Gene3D" id="3.30.565.10">
    <property type="entry name" value="Histidine kinase-like ATPase, C-terminal domain"/>
    <property type="match status" value="1"/>
</dbReference>
<evidence type="ECO:0000259" key="13">
    <source>
        <dbReference type="PROSITE" id="PS50885"/>
    </source>
</evidence>
<comment type="caution">
    <text evidence="14">The sequence shown here is derived from an EMBL/GenBank/DDBJ whole genome shotgun (WGS) entry which is preliminary data.</text>
</comment>
<evidence type="ECO:0000256" key="2">
    <source>
        <dbReference type="ARBA" id="ARBA00004370"/>
    </source>
</evidence>
<evidence type="ECO:0000256" key="6">
    <source>
        <dbReference type="ARBA" id="ARBA00022692"/>
    </source>
</evidence>
<comment type="subcellular location">
    <subcellularLocation>
        <location evidence="2">Membrane</location>
    </subcellularLocation>
</comment>
<dbReference type="RefSeq" id="WP_189462998.1">
    <property type="nucleotide sequence ID" value="NZ_BMXN01000004.1"/>
</dbReference>
<dbReference type="SUPFAM" id="SSF55874">
    <property type="entry name" value="ATPase domain of HSP90 chaperone/DNA topoisomerase II/histidine kinase"/>
    <property type="match status" value="1"/>
</dbReference>
<keyword evidence="10 11" id="KW-0472">Membrane</keyword>
<dbReference type="PANTHER" id="PTHR45436">
    <property type="entry name" value="SENSOR HISTIDINE KINASE YKOH"/>
    <property type="match status" value="1"/>
</dbReference>
<feature type="domain" description="Histidine kinase" evidence="12">
    <location>
        <begin position="254"/>
        <end position="453"/>
    </location>
</feature>
<dbReference type="InterPro" id="IPR036890">
    <property type="entry name" value="HATPase_C_sf"/>
</dbReference>
<feature type="transmembrane region" description="Helical" evidence="11">
    <location>
        <begin position="174"/>
        <end position="194"/>
    </location>
</feature>
<sequence length="456" mass="50327">MSAAGPHWRQRWASRSIHLRLLLAALLIVLLALPVAGGLLAHHYRSAAVNAFDERLEATLNVIIAGVAYDPLSQQLRYERALGDPRFEYVFSGWYWQITDSEQHTVASRSLWDQRLPVTHSEQVSARTLPGPRGQQLRVVERDIYLAPLESPLHVSVAARDDALVAEIQAFQRMLWLGLLGLGAVLLGVLALQVRWGLAPLRRMNANLRDVEQGRAEQLDTRLPQELATLASSMNAVLARDQRLIERGRYTAGNLAHALKTPLSVMRLLVKQLPSDSRATWDVELSRIDNAVRHHLARASAAGDSGRFAAIDLQATLAPLMSGLARLAQRRHITLTQTVDSQMRVHLDDQDLQEMVGNLLDNALRWASQTVHVSFQAQQGVLRLTVSDDGPGMTAEECQEAVQRGKRLDEQRSGSGLGLAIVADLVALYGGQMRLQRAEQGGLEVVIELPVLAARA</sequence>
<dbReference type="EC" id="2.7.13.3" evidence="3"/>
<accession>A0A8H9I0V8</accession>
<dbReference type="Pfam" id="PF02518">
    <property type="entry name" value="HATPase_c"/>
    <property type="match status" value="1"/>
</dbReference>
<dbReference type="GO" id="GO:0004673">
    <property type="term" value="F:protein histidine kinase activity"/>
    <property type="evidence" value="ECO:0007669"/>
    <property type="project" value="UniProtKB-EC"/>
</dbReference>
<dbReference type="PANTHER" id="PTHR45436:SF5">
    <property type="entry name" value="SENSOR HISTIDINE KINASE TRCS"/>
    <property type="match status" value="1"/>
</dbReference>
<dbReference type="PROSITE" id="PS50885">
    <property type="entry name" value="HAMP"/>
    <property type="match status" value="1"/>
</dbReference>
<protein>
    <recommendedName>
        <fullName evidence="3">histidine kinase</fullName>
        <ecNumber evidence="3">2.7.13.3</ecNumber>
    </recommendedName>
</protein>
<evidence type="ECO:0000256" key="10">
    <source>
        <dbReference type="ARBA" id="ARBA00023136"/>
    </source>
</evidence>
<dbReference type="InterPro" id="IPR003660">
    <property type="entry name" value="HAMP_dom"/>
</dbReference>
<evidence type="ECO:0000256" key="9">
    <source>
        <dbReference type="ARBA" id="ARBA00023012"/>
    </source>
</evidence>
<dbReference type="InterPro" id="IPR005467">
    <property type="entry name" value="His_kinase_dom"/>
</dbReference>
<comment type="catalytic activity">
    <reaction evidence="1">
        <text>ATP + protein L-histidine = ADP + protein N-phospho-L-histidine.</text>
        <dbReference type="EC" id="2.7.13.3"/>
    </reaction>
</comment>
<keyword evidence="4" id="KW-0597">Phosphoprotein</keyword>
<keyword evidence="6 11" id="KW-0812">Transmembrane</keyword>